<evidence type="ECO:0000313" key="1">
    <source>
        <dbReference type="EMBL" id="MDE8653341.1"/>
    </source>
</evidence>
<evidence type="ECO:0008006" key="3">
    <source>
        <dbReference type="Google" id="ProtNLM"/>
    </source>
</evidence>
<organism evidence="1 2">
    <name type="scientific">Novosphingobium album</name>
    <name type="common">ex Liu et al. 2023</name>
    <dbReference type="NCBI Taxonomy" id="3031130"/>
    <lineage>
        <taxon>Bacteria</taxon>
        <taxon>Pseudomonadati</taxon>
        <taxon>Pseudomonadota</taxon>
        <taxon>Alphaproteobacteria</taxon>
        <taxon>Sphingomonadales</taxon>
        <taxon>Sphingomonadaceae</taxon>
        <taxon>Novosphingobium</taxon>
    </lineage>
</organism>
<dbReference type="EMBL" id="JARESE010000059">
    <property type="protein sequence ID" value="MDE8653341.1"/>
    <property type="molecule type" value="Genomic_DNA"/>
</dbReference>
<keyword evidence="2" id="KW-1185">Reference proteome</keyword>
<accession>A0ABT5WTW6</accession>
<dbReference type="Proteomes" id="UP001216253">
    <property type="component" value="Unassembled WGS sequence"/>
</dbReference>
<evidence type="ECO:0000313" key="2">
    <source>
        <dbReference type="Proteomes" id="UP001216253"/>
    </source>
</evidence>
<gene>
    <name evidence="1" type="ORF">PYV00_16700</name>
</gene>
<proteinExistence type="predicted"/>
<sequence length="166" mass="17934">MRRLVWALLSLALLAGCGESPVEKSRDDDRDIAMVERMNQTPFRPILPQPITRADIVRFDLGRAGCSFRPGTDPAADPLFVTQDDRGYLKVEGKLRPVAAKAGSAELPAGARSTYVGLDSWIELAAQAGPGGTEGPAGSSWPSRFVIHDAQERIAFEARGMVRCTP</sequence>
<comment type="caution">
    <text evidence="1">The sequence shown here is derived from an EMBL/GenBank/DDBJ whole genome shotgun (WGS) entry which is preliminary data.</text>
</comment>
<reference evidence="1 2" key="1">
    <citation type="submission" date="2023-03" db="EMBL/GenBank/DDBJ databases">
        <title>NovoSphingobium album sp. nov. isolated from polycyclic aromatic hydrocarbons- and heavy-metal polluted soil.</title>
        <authorList>
            <person name="Liu Z."/>
            <person name="Wang K."/>
        </authorList>
    </citation>
    <scope>NUCLEOTIDE SEQUENCE [LARGE SCALE GENOMIC DNA]</scope>
    <source>
        <strain evidence="1 2">H3SJ31-1</strain>
    </source>
</reference>
<name>A0ABT5WTW6_9SPHN</name>
<dbReference type="RefSeq" id="WP_275229453.1">
    <property type="nucleotide sequence ID" value="NZ_JARESE010000059.1"/>
</dbReference>
<dbReference type="PROSITE" id="PS51257">
    <property type="entry name" value="PROKAR_LIPOPROTEIN"/>
    <property type="match status" value="1"/>
</dbReference>
<protein>
    <recommendedName>
        <fullName evidence="3">Lipoprotein</fullName>
    </recommendedName>
</protein>